<evidence type="ECO:0000256" key="1">
    <source>
        <dbReference type="SAM" id="SignalP"/>
    </source>
</evidence>
<keyword evidence="3" id="KW-1185">Reference proteome</keyword>
<name>A0ABQ2WLV0_9ALTE</name>
<proteinExistence type="predicted"/>
<evidence type="ECO:0000313" key="3">
    <source>
        <dbReference type="Proteomes" id="UP000634667"/>
    </source>
</evidence>
<sequence>MLKKLLLGTMLSLTMSSANAALISYDILNLTNEGQSRSNVYTGNGYVGMYNSSFNGIFGVEVQDFSRTALQVNVSALLGKTINNAYLKFTVNNSLQVINLTSFSANGTLGHFWNAPNNLFSGSVVSNMGSNTIDVKNYLLAGLAANTGWFGLHLQGTTSYQWIGANRFNSPDAASVRLEVDYSESTNPKSVSSPAPISLLGLSLAWLVLLRRKTKAK</sequence>
<dbReference type="EMBL" id="BMYR01000006">
    <property type="protein sequence ID" value="GGW61853.1"/>
    <property type="molecule type" value="Genomic_DNA"/>
</dbReference>
<comment type="caution">
    <text evidence="2">The sequence shown here is derived from an EMBL/GenBank/DDBJ whole genome shotgun (WGS) entry which is preliminary data.</text>
</comment>
<gene>
    <name evidence="2" type="ORF">GCM10008111_17570</name>
</gene>
<accession>A0ABQ2WLV0</accession>
<dbReference type="Proteomes" id="UP000634667">
    <property type="component" value="Unassembled WGS sequence"/>
</dbReference>
<feature type="chain" id="PRO_5046691055" description="PEP-CTERM protein-sorting domain-containing protein" evidence="1">
    <location>
        <begin position="21"/>
        <end position="217"/>
    </location>
</feature>
<feature type="signal peptide" evidence="1">
    <location>
        <begin position="1"/>
        <end position="20"/>
    </location>
</feature>
<organism evidence="2 3">
    <name type="scientific">Alishewanella tabrizica</name>
    <dbReference type="NCBI Taxonomy" id="671278"/>
    <lineage>
        <taxon>Bacteria</taxon>
        <taxon>Pseudomonadati</taxon>
        <taxon>Pseudomonadota</taxon>
        <taxon>Gammaproteobacteria</taxon>
        <taxon>Alteromonadales</taxon>
        <taxon>Alteromonadaceae</taxon>
        <taxon>Alishewanella</taxon>
    </lineage>
</organism>
<keyword evidence="1" id="KW-0732">Signal</keyword>
<reference evidence="3" key="1">
    <citation type="journal article" date="2019" name="Int. J. Syst. Evol. Microbiol.">
        <title>The Global Catalogue of Microorganisms (GCM) 10K type strain sequencing project: providing services to taxonomists for standard genome sequencing and annotation.</title>
        <authorList>
            <consortium name="The Broad Institute Genomics Platform"/>
            <consortium name="The Broad Institute Genome Sequencing Center for Infectious Disease"/>
            <person name="Wu L."/>
            <person name="Ma J."/>
        </authorList>
    </citation>
    <scope>NUCLEOTIDE SEQUENCE [LARGE SCALE GENOMIC DNA]</scope>
    <source>
        <strain evidence="3">KCTC 23723</strain>
    </source>
</reference>
<evidence type="ECO:0000313" key="2">
    <source>
        <dbReference type="EMBL" id="GGW61853.1"/>
    </source>
</evidence>
<dbReference type="RefSeq" id="WP_189482596.1">
    <property type="nucleotide sequence ID" value="NZ_BMYR01000006.1"/>
</dbReference>
<evidence type="ECO:0008006" key="4">
    <source>
        <dbReference type="Google" id="ProtNLM"/>
    </source>
</evidence>
<protein>
    <recommendedName>
        <fullName evidence="4">PEP-CTERM protein-sorting domain-containing protein</fullName>
    </recommendedName>
</protein>